<name>A0ACC3BAR5_9EURO</name>
<dbReference type="EMBL" id="JAOPJF010000011">
    <property type="protein sequence ID" value="KAK1147550.1"/>
    <property type="molecule type" value="Genomic_DNA"/>
</dbReference>
<accession>A0ACC3BAR5</accession>
<reference evidence="1 2" key="1">
    <citation type="journal article" date="2023" name="ACS Omega">
        <title>Identification of the Neoaspergillic Acid Biosynthesis Gene Cluster by Establishing an In Vitro CRISPR-Ribonucleoprotein Genetic System in Aspergillus melleus.</title>
        <authorList>
            <person name="Yuan B."/>
            <person name="Grau M.F."/>
            <person name="Murata R.M."/>
            <person name="Torok T."/>
            <person name="Venkateswaran K."/>
            <person name="Stajich J.E."/>
            <person name="Wang C.C.C."/>
        </authorList>
    </citation>
    <scope>NUCLEOTIDE SEQUENCE [LARGE SCALE GENOMIC DNA]</scope>
    <source>
        <strain evidence="1 2">IMV 1140</strain>
    </source>
</reference>
<organism evidence="1 2">
    <name type="scientific">Aspergillus melleus</name>
    <dbReference type="NCBI Taxonomy" id="138277"/>
    <lineage>
        <taxon>Eukaryota</taxon>
        <taxon>Fungi</taxon>
        <taxon>Dikarya</taxon>
        <taxon>Ascomycota</taxon>
        <taxon>Pezizomycotina</taxon>
        <taxon>Eurotiomycetes</taxon>
        <taxon>Eurotiomycetidae</taxon>
        <taxon>Eurotiales</taxon>
        <taxon>Aspergillaceae</taxon>
        <taxon>Aspergillus</taxon>
        <taxon>Aspergillus subgen. Circumdati</taxon>
    </lineage>
</organism>
<protein>
    <submittedName>
        <fullName evidence="1">Uncharacterized protein</fullName>
    </submittedName>
</protein>
<keyword evidence="2" id="KW-1185">Reference proteome</keyword>
<gene>
    <name evidence="1" type="ORF">N8T08_000892</name>
</gene>
<comment type="caution">
    <text evidence="1">The sequence shown here is derived from an EMBL/GenBank/DDBJ whole genome shotgun (WGS) entry which is preliminary data.</text>
</comment>
<sequence>MASTNPANSPGNAFYPYSPPMRQPGLNFIYRLECTISTDEVDVGAPHGTGIIRSIANITGGTFKGPELEGTILPLGGADWATVVEGTHSMTLDARYTIRTTDNHHLYVRAHGLYRPGPDTKYARQVAEDPKMKPPATVTQDDVEFFSHLRIEAGQGKYNWLNGLVGQGGGCCS</sequence>
<evidence type="ECO:0000313" key="1">
    <source>
        <dbReference type="EMBL" id="KAK1147550.1"/>
    </source>
</evidence>
<dbReference type="Proteomes" id="UP001177260">
    <property type="component" value="Unassembled WGS sequence"/>
</dbReference>
<evidence type="ECO:0000313" key="2">
    <source>
        <dbReference type="Proteomes" id="UP001177260"/>
    </source>
</evidence>
<proteinExistence type="predicted"/>